<protein>
    <submittedName>
        <fullName evidence="2">Uncharacterized protein</fullName>
    </submittedName>
</protein>
<feature type="compositionally biased region" description="Low complexity" evidence="1">
    <location>
        <begin position="141"/>
        <end position="181"/>
    </location>
</feature>
<organism evidence="2">
    <name type="scientific">bioreactor metagenome</name>
    <dbReference type="NCBI Taxonomy" id="1076179"/>
    <lineage>
        <taxon>unclassified sequences</taxon>
        <taxon>metagenomes</taxon>
        <taxon>ecological metagenomes</taxon>
    </lineage>
</organism>
<evidence type="ECO:0000313" key="2">
    <source>
        <dbReference type="EMBL" id="MPL83764.1"/>
    </source>
</evidence>
<dbReference type="EMBL" id="VSSQ01000180">
    <property type="protein sequence ID" value="MPL83764.1"/>
    <property type="molecule type" value="Genomic_DNA"/>
</dbReference>
<evidence type="ECO:0000256" key="1">
    <source>
        <dbReference type="SAM" id="MobiDB-lite"/>
    </source>
</evidence>
<name>A0A644UXX2_9ZZZZ</name>
<dbReference type="AlphaFoldDB" id="A0A644UXX2"/>
<feature type="region of interest" description="Disordered" evidence="1">
    <location>
        <begin position="86"/>
        <end position="213"/>
    </location>
</feature>
<reference evidence="2" key="1">
    <citation type="submission" date="2019-08" db="EMBL/GenBank/DDBJ databases">
        <authorList>
            <person name="Kucharzyk K."/>
            <person name="Murdoch R.W."/>
            <person name="Higgins S."/>
            <person name="Loffler F."/>
        </authorList>
    </citation>
    <scope>NUCLEOTIDE SEQUENCE</scope>
</reference>
<accession>A0A644UXX2</accession>
<sequence length="213" mass="21283">MRKSVGMLLLAFWAFSLCRVPVAVAVEAVPLPPQVPAHTASGATNLTDVWLHSGGGRLYWNTLVTPRQIALEGARFVDPAAVPELSMTPQADKKPPVRQAKRKVKVSKAAPQSATSPAPKGVGKTSLPAPVSSAIPPMNNAASAQAPSGASATGPAKSANAAPAPSSAPMPYSSAAASSVGSIGGAGGGAMPDVPAPSAFSADDVLPRANARP</sequence>
<comment type="caution">
    <text evidence="2">The sequence shown here is derived from an EMBL/GenBank/DDBJ whole genome shotgun (WGS) entry which is preliminary data.</text>
</comment>
<gene>
    <name evidence="2" type="ORF">SDC9_29722</name>
</gene>
<proteinExistence type="predicted"/>